<keyword evidence="3" id="KW-0378">Hydrolase</keyword>
<evidence type="ECO:0000256" key="4">
    <source>
        <dbReference type="ARBA" id="ARBA00023180"/>
    </source>
</evidence>
<dbReference type="PROSITE" id="PS00330">
    <property type="entry name" value="HEMOLYSIN_CALCIUM"/>
    <property type="match status" value="7"/>
</dbReference>
<proteinExistence type="predicted"/>
<dbReference type="Pfam" id="PF01839">
    <property type="entry name" value="FG-GAP"/>
    <property type="match status" value="7"/>
</dbReference>
<evidence type="ECO:0000313" key="7">
    <source>
        <dbReference type="Proteomes" id="UP001228905"/>
    </source>
</evidence>
<dbReference type="InterPro" id="IPR000413">
    <property type="entry name" value="Integrin_alpha"/>
</dbReference>
<keyword evidence="2" id="KW-0677">Repeat</keyword>
<dbReference type="RefSeq" id="WP_307347181.1">
    <property type="nucleotide sequence ID" value="NZ_JAUSVS010000002.1"/>
</dbReference>
<dbReference type="SUPFAM" id="SSF69318">
    <property type="entry name" value="Integrin alpha N-terminal domain"/>
    <property type="match status" value="2"/>
</dbReference>
<accession>A0ABU0IMY6</accession>
<protein>
    <submittedName>
        <fullName evidence="6">Ca2+-binding RTX toxin-like protein</fullName>
    </submittedName>
</protein>
<evidence type="ECO:0000256" key="2">
    <source>
        <dbReference type="ARBA" id="ARBA00022737"/>
    </source>
</evidence>
<dbReference type="PRINTS" id="PR00313">
    <property type="entry name" value="CABNDNGRPT"/>
</dbReference>
<dbReference type="Gene3D" id="2.130.10.130">
    <property type="entry name" value="Integrin alpha, N-terminal"/>
    <property type="match status" value="4"/>
</dbReference>
<name>A0ABU0IMY6_9CAUL</name>
<dbReference type="PROSITE" id="PS51470">
    <property type="entry name" value="FG_GAP"/>
    <property type="match status" value="6"/>
</dbReference>
<dbReference type="InterPro" id="IPR018511">
    <property type="entry name" value="Hemolysin-typ_Ca-bd_CS"/>
</dbReference>
<dbReference type="SUPFAM" id="SSF51120">
    <property type="entry name" value="beta-Roll"/>
    <property type="match status" value="4"/>
</dbReference>
<keyword evidence="7" id="KW-1185">Reference proteome</keyword>
<sequence>MPAFDAVIELIDLYGGDGAVVAGAGNGDKAGISVASAGDVNGDGIDDFIIGAIQANGNTGAAYVVFGRAGSLSSYLDLGSLNGTNGFRLSGAGAFDYTGLSVASAGDVNGDGYDDLIVGAYGADLYGDYAGTTYVVFGKAGGFSANLNLLSLNGTDGFRLNGGNEDDYAGYAVASAGDVNNDGFDDMIVGAKGAGANGVSYVVFGKAGGFAADLDLSALNGVNGFQISGAAAGDVAGFSVASAGDVNGDGYGDLIIGAILADPNGGSSGASYVVFGKAGGFGTNIDLGALDGNNGFRLSGVAAGDNGGESVASAGDVNGDGYDDIIIGAFQADPHGDSSGAAYVVFGKAGGFAANLNLAALDGTNGFRLSGVAAGDRAGFSVASAGDFDGDGYDDLIISAPRASPHGSQSGASYLVFGKSGGFSANLDLSTLDGDSGFKLAGVAANDRSGWSAASAGDVNGDGYDDLIIGAPFADYNGADSGVAYILYGHSRSVSFTGGSGADTQDGGGASDTLSGGDGADVLNGLGGIDTLNGDAGDDTLDGGDDADSLTGGVGKDILYGGAGGDSLSGGSEGDWLDGGMGVDTMAGGTGDDSYVVDDVGDTINESGGEGNDVVVAQISWTLGLNLERLLLDGSANIDGTGNGQANTMVGNSGDNRLDGQGGEDVIKGGLGADTLLGGDGADLLYGGDGNDSLDGQNDNDRLDGGAGADTLVGGGGNDVLDGGADNDTLVGGIGGDTLNGGGGSDSLDGSEGNDLLDGGTGADILSGGLGDDIYYVDDALDTTFELGGQGTDLVRATASFTLEANIENLVLDGVGDIGGTGNGLANGVTGNAGNNTLDGGGGDDVLKGLNGADTLIGGAGSDILVGGAGADTFVVRQESIQTSGAIEVDMVNDLITGQGDRLNLSAIDADSNTAGDQAFHLVGNFSHQAGEMTLSFAAGITVLSLDVNGDGRADYRMKISGDVHLDSGGWLL</sequence>
<feature type="compositionally biased region" description="Gly residues" evidence="5">
    <location>
        <begin position="736"/>
        <end position="745"/>
    </location>
</feature>
<keyword evidence="1" id="KW-0732">Signal</keyword>
<keyword evidence="4" id="KW-0325">Glycoprotein</keyword>
<dbReference type="EMBL" id="JAUSVS010000002">
    <property type="protein sequence ID" value="MDQ0463368.1"/>
    <property type="molecule type" value="Genomic_DNA"/>
</dbReference>
<feature type="region of interest" description="Disordered" evidence="5">
    <location>
        <begin position="688"/>
        <end position="709"/>
    </location>
</feature>
<evidence type="ECO:0000256" key="3">
    <source>
        <dbReference type="ARBA" id="ARBA00022801"/>
    </source>
</evidence>
<organism evidence="6 7">
    <name type="scientific">Caulobacter ginsengisoli</name>
    <dbReference type="NCBI Taxonomy" id="400775"/>
    <lineage>
        <taxon>Bacteria</taxon>
        <taxon>Pseudomonadati</taxon>
        <taxon>Pseudomonadota</taxon>
        <taxon>Alphaproteobacteria</taxon>
        <taxon>Caulobacterales</taxon>
        <taxon>Caulobacteraceae</taxon>
        <taxon>Caulobacter</taxon>
    </lineage>
</organism>
<comment type="caution">
    <text evidence="6">The sequence shown here is derived from an EMBL/GenBank/DDBJ whole genome shotgun (WGS) entry which is preliminary data.</text>
</comment>
<dbReference type="PRINTS" id="PR01185">
    <property type="entry name" value="INTEGRINA"/>
</dbReference>
<dbReference type="InterPro" id="IPR011049">
    <property type="entry name" value="Serralysin-like_metalloprot_C"/>
</dbReference>
<gene>
    <name evidence="6" type="ORF">QO010_001139</name>
</gene>
<evidence type="ECO:0000256" key="1">
    <source>
        <dbReference type="ARBA" id="ARBA00022729"/>
    </source>
</evidence>
<dbReference type="PANTHER" id="PTHR23221">
    <property type="entry name" value="GLYCOSYLPHOSPHATIDYLINOSITOL PHOSPHOLIPASE D"/>
    <property type="match status" value="1"/>
</dbReference>
<dbReference type="InterPro" id="IPR013517">
    <property type="entry name" value="FG-GAP"/>
</dbReference>
<dbReference type="InterPro" id="IPR001343">
    <property type="entry name" value="Hemolysn_Ca-bd"/>
</dbReference>
<evidence type="ECO:0000256" key="5">
    <source>
        <dbReference type="SAM" id="MobiDB-lite"/>
    </source>
</evidence>
<dbReference type="PANTHER" id="PTHR23221:SF7">
    <property type="entry name" value="PHOSPHATIDYLINOSITOL-GLYCAN-SPECIFIC PHOSPHOLIPASE D"/>
    <property type="match status" value="1"/>
</dbReference>
<dbReference type="InterPro" id="IPR028994">
    <property type="entry name" value="Integrin_alpha_N"/>
</dbReference>
<dbReference type="Pfam" id="PF00353">
    <property type="entry name" value="HemolysinCabind"/>
    <property type="match status" value="6"/>
</dbReference>
<feature type="region of interest" description="Disordered" evidence="5">
    <location>
        <begin position="736"/>
        <end position="756"/>
    </location>
</feature>
<dbReference type="Proteomes" id="UP001228905">
    <property type="component" value="Unassembled WGS sequence"/>
</dbReference>
<dbReference type="SMART" id="SM00191">
    <property type="entry name" value="Int_alpha"/>
    <property type="match status" value="7"/>
</dbReference>
<evidence type="ECO:0000313" key="6">
    <source>
        <dbReference type="EMBL" id="MDQ0463368.1"/>
    </source>
</evidence>
<dbReference type="InterPro" id="IPR013519">
    <property type="entry name" value="Int_alpha_beta-p"/>
</dbReference>
<feature type="compositionally biased region" description="Low complexity" evidence="5">
    <location>
        <begin position="746"/>
        <end position="756"/>
    </location>
</feature>
<dbReference type="Gene3D" id="2.150.10.10">
    <property type="entry name" value="Serralysin-like metalloprotease, C-terminal"/>
    <property type="match status" value="4"/>
</dbReference>
<reference evidence="6 7" key="1">
    <citation type="submission" date="2023-07" db="EMBL/GenBank/DDBJ databases">
        <title>Genomic Encyclopedia of Type Strains, Phase IV (KMG-IV): sequencing the most valuable type-strain genomes for metagenomic binning, comparative biology and taxonomic classification.</title>
        <authorList>
            <person name="Goeker M."/>
        </authorList>
    </citation>
    <scope>NUCLEOTIDE SEQUENCE [LARGE SCALE GENOMIC DNA]</scope>
    <source>
        <strain evidence="6 7">DSM 18695</strain>
    </source>
</reference>